<feature type="domain" description="DUF7924" evidence="2">
    <location>
        <begin position="236"/>
        <end position="459"/>
    </location>
</feature>
<dbReference type="Pfam" id="PF25545">
    <property type="entry name" value="DUF7924"/>
    <property type="match status" value="1"/>
</dbReference>
<evidence type="ECO:0000313" key="3">
    <source>
        <dbReference type="EMBL" id="KAK3672637.1"/>
    </source>
</evidence>
<dbReference type="InterPro" id="IPR057684">
    <property type="entry name" value="DUF7924"/>
</dbReference>
<feature type="region of interest" description="Disordered" evidence="1">
    <location>
        <begin position="1"/>
        <end position="121"/>
    </location>
</feature>
<feature type="region of interest" description="Disordered" evidence="1">
    <location>
        <begin position="154"/>
        <end position="186"/>
    </location>
</feature>
<feature type="compositionally biased region" description="Polar residues" evidence="1">
    <location>
        <begin position="170"/>
        <end position="182"/>
    </location>
</feature>
<evidence type="ECO:0000313" key="4">
    <source>
        <dbReference type="Proteomes" id="UP001274830"/>
    </source>
</evidence>
<dbReference type="PANTHER" id="PTHR42470">
    <property type="entry name" value="VAST DOMAIN-CONTAINING PROTEIN"/>
    <property type="match status" value="1"/>
</dbReference>
<dbReference type="Proteomes" id="UP001274830">
    <property type="component" value="Unassembled WGS sequence"/>
</dbReference>
<feature type="compositionally biased region" description="Basic residues" evidence="1">
    <location>
        <begin position="531"/>
        <end position="541"/>
    </location>
</feature>
<protein>
    <recommendedName>
        <fullName evidence="2">DUF7924 domain-containing protein</fullName>
    </recommendedName>
</protein>
<feature type="compositionally biased region" description="Polar residues" evidence="1">
    <location>
        <begin position="501"/>
        <end position="522"/>
    </location>
</feature>
<feature type="region of interest" description="Disordered" evidence="1">
    <location>
        <begin position="501"/>
        <end position="541"/>
    </location>
</feature>
<reference evidence="3" key="1">
    <citation type="submission" date="2023-07" db="EMBL/GenBank/DDBJ databases">
        <title>Black Yeasts Isolated from many extreme environments.</title>
        <authorList>
            <person name="Coleine C."/>
            <person name="Stajich J.E."/>
            <person name="Selbmann L."/>
        </authorList>
    </citation>
    <scope>NUCLEOTIDE SEQUENCE</scope>
    <source>
        <strain evidence="3">CCFEE 5485</strain>
    </source>
</reference>
<feature type="compositionally biased region" description="Basic residues" evidence="1">
    <location>
        <begin position="11"/>
        <end position="23"/>
    </location>
</feature>
<keyword evidence="4" id="KW-1185">Reference proteome</keyword>
<proteinExistence type="predicted"/>
<accession>A0AAE0WJ87</accession>
<feature type="compositionally biased region" description="Basic and acidic residues" evidence="1">
    <location>
        <begin position="49"/>
        <end position="65"/>
    </location>
</feature>
<feature type="compositionally biased region" description="Basic and acidic residues" evidence="1">
    <location>
        <begin position="24"/>
        <end position="39"/>
    </location>
</feature>
<dbReference type="EMBL" id="JAUTXT010000031">
    <property type="protein sequence ID" value="KAK3672637.1"/>
    <property type="molecule type" value="Genomic_DNA"/>
</dbReference>
<organism evidence="3 4">
    <name type="scientific">Recurvomyces mirabilis</name>
    <dbReference type="NCBI Taxonomy" id="574656"/>
    <lineage>
        <taxon>Eukaryota</taxon>
        <taxon>Fungi</taxon>
        <taxon>Dikarya</taxon>
        <taxon>Ascomycota</taxon>
        <taxon>Pezizomycotina</taxon>
        <taxon>Dothideomycetes</taxon>
        <taxon>Dothideomycetidae</taxon>
        <taxon>Mycosphaerellales</taxon>
        <taxon>Teratosphaeriaceae</taxon>
        <taxon>Recurvomyces</taxon>
    </lineage>
</organism>
<evidence type="ECO:0000259" key="2">
    <source>
        <dbReference type="Pfam" id="PF25545"/>
    </source>
</evidence>
<feature type="compositionally biased region" description="Polar residues" evidence="1">
    <location>
        <begin position="66"/>
        <end position="93"/>
    </location>
</feature>
<dbReference type="AlphaFoldDB" id="A0AAE0WJ87"/>
<name>A0AAE0WJ87_9PEZI</name>
<evidence type="ECO:0000256" key="1">
    <source>
        <dbReference type="SAM" id="MobiDB-lite"/>
    </source>
</evidence>
<dbReference type="PANTHER" id="PTHR42470:SF2">
    <property type="match status" value="1"/>
</dbReference>
<sequence>MATTQQETHLKPNRTRSAGVKRQRAVEVQRPRKTLRLDDSPEELAVSKAGERTDCYISGCDDRGETQSLQVSPKTSPPRQTTAQCHRVPQSNCAKGRRNLQRPPAEEDHLAPKTSTRSYEDEQHPIAYWALSNQWPRSYINNSKDMEDILARKRSLSSRSRKNSDADSAPTGSVKPSEQQTAEYRRPEYKELLRTRNVFMEKSAVGVGDPGKTLCGKLLIDEQIAPPGTLFDDDIFEDTCKMVEDRNEAKVIQDIARLVVPSAETMAIRGTTIQKGLVESVNEGWNNCIPITKTRPQPDYAVGFRRRAFTQDQLDRMKPIVGDFDDQSYFMASWYMCFPFLTCEVKCGAAALDVADRQNAHSAAIAARAVVELFRVVKREKELHREILAFSISHDHSTVRIYGHYAETDAAETKYYRHTIHKYDFTALDGKEKWTAYRFTKNVYDHWMPVHFKRICSAIDQIPAGISFSESQSELHFSEPTGLSQDMSVYSVARSSEGSVSAQVEHATTSSIGQGTTATPGTSVDGGAVFKKPRRGKGTRG</sequence>
<gene>
    <name evidence="3" type="ORF">LTR78_007449</name>
</gene>
<comment type="caution">
    <text evidence="3">The sequence shown here is derived from an EMBL/GenBank/DDBJ whole genome shotgun (WGS) entry which is preliminary data.</text>
</comment>